<keyword evidence="5" id="KW-0963">Cytoplasm</keyword>
<dbReference type="RefSeq" id="WP_103895768.1">
    <property type="nucleotide sequence ID" value="NZ_FNUK01000007.1"/>
</dbReference>
<sequence>MTNKILKPFNKMMDALGFSSEEQEDAEEREQEQERVVTNTQSKIVSIKTMFPKVILKRPQQLNDTTDIIEAIKSKKIVILNMINLDQALAQRILDIILGAAYALEGKVEEVAKSVYLVVPEAVEITNELKEQLDKGTFIDFD</sequence>
<dbReference type="AlphaFoldDB" id="A0A1H5U2Y8"/>
<dbReference type="Pfam" id="PF04472">
    <property type="entry name" value="SepF"/>
    <property type="match status" value="1"/>
</dbReference>
<evidence type="ECO:0000256" key="3">
    <source>
        <dbReference type="ARBA" id="ARBA00023306"/>
    </source>
</evidence>
<evidence type="ECO:0000256" key="1">
    <source>
        <dbReference type="ARBA" id="ARBA00022618"/>
    </source>
</evidence>
<dbReference type="Proteomes" id="UP000242850">
    <property type="component" value="Unassembled WGS sequence"/>
</dbReference>
<organism evidence="6 7">
    <name type="scientific">Caloramator fervidus</name>
    <dbReference type="NCBI Taxonomy" id="29344"/>
    <lineage>
        <taxon>Bacteria</taxon>
        <taxon>Bacillati</taxon>
        <taxon>Bacillota</taxon>
        <taxon>Clostridia</taxon>
        <taxon>Eubacteriales</taxon>
        <taxon>Clostridiaceae</taxon>
        <taxon>Caloramator</taxon>
    </lineage>
</organism>
<keyword evidence="2 5" id="KW-0717">Septation</keyword>
<dbReference type="InterPro" id="IPR038594">
    <property type="entry name" value="SepF-like_sf"/>
</dbReference>
<dbReference type="OrthoDB" id="9815206at2"/>
<comment type="subunit">
    <text evidence="5">Homodimer. Interacts with FtsZ.</text>
</comment>
<dbReference type="GO" id="GO:0000917">
    <property type="term" value="P:division septum assembly"/>
    <property type="evidence" value="ECO:0007669"/>
    <property type="project" value="UniProtKB-KW"/>
</dbReference>
<accession>A0A1H5U2Y8</accession>
<evidence type="ECO:0000256" key="2">
    <source>
        <dbReference type="ARBA" id="ARBA00023210"/>
    </source>
</evidence>
<dbReference type="HAMAP" id="MF_01197">
    <property type="entry name" value="SepF"/>
    <property type="match status" value="1"/>
</dbReference>
<dbReference type="InterPro" id="IPR007561">
    <property type="entry name" value="Cell_div_SepF/SepF-rel"/>
</dbReference>
<proteinExistence type="inferred from homology"/>
<dbReference type="GO" id="GO:0043093">
    <property type="term" value="P:FtsZ-dependent cytokinesis"/>
    <property type="evidence" value="ECO:0007669"/>
    <property type="project" value="UniProtKB-UniRule"/>
</dbReference>
<evidence type="ECO:0000256" key="5">
    <source>
        <dbReference type="HAMAP-Rule" id="MF_01197"/>
    </source>
</evidence>
<dbReference type="GO" id="GO:0005737">
    <property type="term" value="C:cytoplasm"/>
    <property type="evidence" value="ECO:0007669"/>
    <property type="project" value="UniProtKB-SubCell"/>
</dbReference>
<keyword evidence="3 5" id="KW-0131">Cell cycle</keyword>
<evidence type="ECO:0000313" key="6">
    <source>
        <dbReference type="EMBL" id="SEF68647.1"/>
    </source>
</evidence>
<name>A0A1H5U2Y8_9CLOT</name>
<dbReference type="PANTHER" id="PTHR35798">
    <property type="entry name" value="CELL DIVISION PROTEIN SEPF"/>
    <property type="match status" value="1"/>
</dbReference>
<keyword evidence="7" id="KW-1185">Reference proteome</keyword>
<reference evidence="7" key="1">
    <citation type="submission" date="2016-10" db="EMBL/GenBank/DDBJ databases">
        <authorList>
            <person name="Varghese N."/>
            <person name="Submissions S."/>
        </authorList>
    </citation>
    <scope>NUCLEOTIDE SEQUENCE [LARGE SCALE GENOMIC DNA]</scope>
    <source>
        <strain evidence="7">DSM 5463</strain>
    </source>
</reference>
<dbReference type="InterPro" id="IPR023052">
    <property type="entry name" value="Cell_div_SepF"/>
</dbReference>
<comment type="subcellular location">
    <subcellularLocation>
        <location evidence="5">Cytoplasm</location>
    </subcellularLocation>
    <text evidence="5">Localizes to the division site, in a FtsZ-dependent manner.</text>
</comment>
<gene>
    <name evidence="5" type="primary">sepF</name>
    <name evidence="6" type="ORF">SAMN05660865_00767</name>
</gene>
<evidence type="ECO:0000256" key="4">
    <source>
        <dbReference type="ARBA" id="ARBA00044936"/>
    </source>
</evidence>
<keyword evidence="1 5" id="KW-0132">Cell division</keyword>
<evidence type="ECO:0000313" key="7">
    <source>
        <dbReference type="Proteomes" id="UP000242850"/>
    </source>
</evidence>
<dbReference type="PANTHER" id="PTHR35798:SF1">
    <property type="entry name" value="CELL DIVISION PROTEIN SEPF"/>
    <property type="match status" value="1"/>
</dbReference>
<comment type="similarity">
    <text evidence="5">Belongs to the SepF family.</text>
</comment>
<dbReference type="Gene3D" id="3.30.110.150">
    <property type="entry name" value="SepF-like protein"/>
    <property type="match status" value="1"/>
</dbReference>
<dbReference type="EMBL" id="FNUK01000007">
    <property type="protein sequence ID" value="SEF68647.1"/>
    <property type="molecule type" value="Genomic_DNA"/>
</dbReference>
<comment type="function">
    <text evidence="4 5">Cell division protein that is part of the divisome complex and is recruited early to the Z-ring. Probably stimulates Z-ring formation, perhaps through the cross-linking of FtsZ protofilaments. Its function overlaps with FtsA.</text>
</comment>
<protein>
    <recommendedName>
        <fullName evidence="5">Cell division protein SepF</fullName>
    </recommendedName>
</protein>